<dbReference type="Proteomes" id="UP001378188">
    <property type="component" value="Unassembled WGS sequence"/>
</dbReference>
<dbReference type="SUPFAM" id="SSF53474">
    <property type="entry name" value="alpha/beta-Hydrolases"/>
    <property type="match status" value="1"/>
</dbReference>
<dbReference type="EMBL" id="JAZHOF010000001">
    <property type="protein sequence ID" value="MEJ8570082.1"/>
    <property type="molecule type" value="Genomic_DNA"/>
</dbReference>
<dbReference type="RefSeq" id="WP_340327821.1">
    <property type="nucleotide sequence ID" value="NZ_JAZHOF010000001.1"/>
</dbReference>
<dbReference type="AlphaFoldDB" id="A0AAW9RIV4"/>
<name>A0AAW9RIV4_9HYPH</name>
<dbReference type="InterPro" id="IPR000073">
    <property type="entry name" value="AB_hydrolase_1"/>
</dbReference>
<protein>
    <submittedName>
        <fullName evidence="3">Alpha/beta hydrolase</fullName>
    </submittedName>
</protein>
<reference evidence="3 4" key="1">
    <citation type="submission" date="2024-02" db="EMBL/GenBank/DDBJ databases">
        <title>Genome analysis and characterization of Microbaculum marinisediminis sp. nov., isolated from marine sediment.</title>
        <authorList>
            <person name="Du Z.-J."/>
            <person name="Ye Y.-Q."/>
            <person name="Zhang Z.-R."/>
            <person name="Yuan S.-M."/>
            <person name="Zhang X.-Y."/>
        </authorList>
    </citation>
    <scope>NUCLEOTIDE SEQUENCE [LARGE SCALE GENOMIC DNA]</scope>
    <source>
        <strain evidence="3 4">SDUM1044001</strain>
    </source>
</reference>
<organism evidence="3 4">
    <name type="scientific">Microbaculum marinum</name>
    <dbReference type="NCBI Taxonomy" id="1764581"/>
    <lineage>
        <taxon>Bacteria</taxon>
        <taxon>Pseudomonadati</taxon>
        <taxon>Pseudomonadota</taxon>
        <taxon>Alphaproteobacteria</taxon>
        <taxon>Hyphomicrobiales</taxon>
        <taxon>Tepidamorphaceae</taxon>
        <taxon>Microbaculum</taxon>
    </lineage>
</organism>
<dbReference type="PANTHER" id="PTHR43798">
    <property type="entry name" value="MONOACYLGLYCEROL LIPASE"/>
    <property type="match status" value="1"/>
</dbReference>
<keyword evidence="1 3" id="KW-0378">Hydrolase</keyword>
<evidence type="ECO:0000259" key="2">
    <source>
        <dbReference type="Pfam" id="PF00561"/>
    </source>
</evidence>
<dbReference type="Gene3D" id="3.40.50.1820">
    <property type="entry name" value="alpha/beta hydrolase"/>
    <property type="match status" value="1"/>
</dbReference>
<proteinExistence type="predicted"/>
<dbReference type="InterPro" id="IPR029058">
    <property type="entry name" value="AB_hydrolase_fold"/>
</dbReference>
<comment type="caution">
    <text evidence="3">The sequence shown here is derived from an EMBL/GenBank/DDBJ whole genome shotgun (WGS) entry which is preliminary data.</text>
</comment>
<evidence type="ECO:0000313" key="3">
    <source>
        <dbReference type="EMBL" id="MEJ8570082.1"/>
    </source>
</evidence>
<dbReference type="GO" id="GO:0016020">
    <property type="term" value="C:membrane"/>
    <property type="evidence" value="ECO:0007669"/>
    <property type="project" value="TreeGrafter"/>
</dbReference>
<gene>
    <name evidence="3" type="ORF">V3328_01250</name>
</gene>
<dbReference type="InterPro" id="IPR050266">
    <property type="entry name" value="AB_hydrolase_sf"/>
</dbReference>
<dbReference type="PRINTS" id="PR00111">
    <property type="entry name" value="ABHYDROLASE"/>
</dbReference>
<dbReference type="PANTHER" id="PTHR43798:SF31">
    <property type="entry name" value="AB HYDROLASE SUPERFAMILY PROTEIN YCLE"/>
    <property type="match status" value="1"/>
</dbReference>
<accession>A0AAW9RIV4</accession>
<evidence type="ECO:0000313" key="4">
    <source>
        <dbReference type="Proteomes" id="UP001378188"/>
    </source>
</evidence>
<sequence>MTDEWMDLGTRSLRYRLEGDGGPLLVLVHEMGGSIETWDEVVPAFTDRFRVLRFDFRGYGQSEKITGAITLEELADDLKALLDALGLDEPAVVAGIAVGAALSAGFAAWYPDRVAGLVLFSPSVGVPPETRADRLVAADAIQANGLRSIARNSFDTGFPERFRAGREADFARFCGRWLGNDPASFAATFRMLALLDIAPVLSAIRCPTLCVGCTDDPLRPPAYVEGIAARIAGASFATIESGHHSAQITPGPVAAAIAGFCETVPGHATGGR</sequence>
<dbReference type="Pfam" id="PF00561">
    <property type="entry name" value="Abhydrolase_1"/>
    <property type="match status" value="1"/>
</dbReference>
<feature type="domain" description="AB hydrolase-1" evidence="2">
    <location>
        <begin position="23"/>
        <end position="247"/>
    </location>
</feature>
<evidence type="ECO:0000256" key="1">
    <source>
        <dbReference type="ARBA" id="ARBA00022801"/>
    </source>
</evidence>
<keyword evidence="4" id="KW-1185">Reference proteome</keyword>
<dbReference type="GO" id="GO:0016787">
    <property type="term" value="F:hydrolase activity"/>
    <property type="evidence" value="ECO:0007669"/>
    <property type="project" value="UniProtKB-KW"/>
</dbReference>